<dbReference type="AlphaFoldDB" id="A0AAP0P5B7"/>
<keyword evidence="2" id="KW-1185">Reference proteome</keyword>
<accession>A0AAP0P5B7</accession>
<dbReference type="EMBL" id="JBBNAE010000004">
    <property type="protein sequence ID" value="KAK9131318.1"/>
    <property type="molecule type" value="Genomic_DNA"/>
</dbReference>
<proteinExistence type="predicted"/>
<organism evidence="1 2">
    <name type="scientific">Stephania japonica</name>
    <dbReference type="NCBI Taxonomy" id="461633"/>
    <lineage>
        <taxon>Eukaryota</taxon>
        <taxon>Viridiplantae</taxon>
        <taxon>Streptophyta</taxon>
        <taxon>Embryophyta</taxon>
        <taxon>Tracheophyta</taxon>
        <taxon>Spermatophyta</taxon>
        <taxon>Magnoliopsida</taxon>
        <taxon>Ranunculales</taxon>
        <taxon>Menispermaceae</taxon>
        <taxon>Menispermoideae</taxon>
        <taxon>Cissampelideae</taxon>
        <taxon>Stephania</taxon>
    </lineage>
</organism>
<comment type="caution">
    <text evidence="1">The sequence shown here is derived from an EMBL/GenBank/DDBJ whole genome shotgun (WGS) entry which is preliminary data.</text>
</comment>
<evidence type="ECO:0000313" key="1">
    <source>
        <dbReference type="EMBL" id="KAK9131318.1"/>
    </source>
</evidence>
<sequence>MSPKKLIVAFPVPQVSPKVKVPTLLYIESLLRRQIPMSCLNIKDREFLAEIYPPNPMILPKFNAISSPKIINDTFMEFRH</sequence>
<reference evidence="1 2" key="1">
    <citation type="submission" date="2024-01" db="EMBL/GenBank/DDBJ databases">
        <title>Genome assemblies of Stephania.</title>
        <authorList>
            <person name="Yang L."/>
        </authorList>
    </citation>
    <scope>NUCLEOTIDE SEQUENCE [LARGE SCALE GENOMIC DNA]</scope>
    <source>
        <strain evidence="1">QJT</strain>
        <tissue evidence="1">Leaf</tissue>
    </source>
</reference>
<protein>
    <submittedName>
        <fullName evidence="1">Uncharacterized protein</fullName>
    </submittedName>
</protein>
<dbReference type="Proteomes" id="UP001417504">
    <property type="component" value="Unassembled WGS sequence"/>
</dbReference>
<name>A0AAP0P5B7_9MAGN</name>
<gene>
    <name evidence="1" type="ORF">Sjap_011805</name>
</gene>
<evidence type="ECO:0000313" key="2">
    <source>
        <dbReference type="Proteomes" id="UP001417504"/>
    </source>
</evidence>